<feature type="DNA-binding region" description="Fork-head" evidence="2">
    <location>
        <begin position="63"/>
        <end position="194"/>
    </location>
</feature>
<evidence type="ECO:0000313" key="5">
    <source>
        <dbReference type="Proteomes" id="UP001305779"/>
    </source>
</evidence>
<reference evidence="4 5" key="1">
    <citation type="journal article" date="2023" name="G3 (Bethesda)">
        <title>A chromosome-level genome assembly of Zasmidium syzygii isolated from banana leaves.</title>
        <authorList>
            <person name="van Westerhoven A.C."/>
            <person name="Mehrabi R."/>
            <person name="Talebi R."/>
            <person name="Steentjes M.B.F."/>
            <person name="Corcolon B."/>
            <person name="Chong P.A."/>
            <person name="Kema G.H.J."/>
            <person name="Seidl M.F."/>
        </authorList>
    </citation>
    <scope>NUCLEOTIDE SEQUENCE [LARGE SCALE GENOMIC DNA]</scope>
    <source>
        <strain evidence="4 5">P124</strain>
    </source>
</reference>
<keyword evidence="1 2" id="KW-0238">DNA-binding</keyword>
<dbReference type="PANTHER" id="PTHR42085:SF1">
    <property type="entry name" value="F-BOX DOMAIN-CONTAINING PROTEIN"/>
    <property type="match status" value="1"/>
</dbReference>
<name>A0ABR0F605_ZASCE</name>
<dbReference type="EMBL" id="JAXOVC010000001">
    <property type="protein sequence ID" value="KAK4508705.1"/>
    <property type="molecule type" value="Genomic_DNA"/>
</dbReference>
<evidence type="ECO:0000256" key="1">
    <source>
        <dbReference type="ARBA" id="ARBA00023125"/>
    </source>
</evidence>
<keyword evidence="2" id="KW-0539">Nucleus</keyword>
<feature type="domain" description="Fork-head" evidence="3">
    <location>
        <begin position="63"/>
        <end position="194"/>
    </location>
</feature>
<accession>A0ABR0F605</accession>
<dbReference type="InterPro" id="IPR038883">
    <property type="entry name" value="AN11006-like"/>
</dbReference>
<evidence type="ECO:0000313" key="4">
    <source>
        <dbReference type="EMBL" id="KAK4508705.1"/>
    </source>
</evidence>
<dbReference type="PANTHER" id="PTHR42085">
    <property type="entry name" value="F-BOX DOMAIN-CONTAINING PROTEIN"/>
    <property type="match status" value="1"/>
</dbReference>
<comment type="caution">
    <text evidence="4">The sequence shown here is derived from an EMBL/GenBank/DDBJ whole genome shotgun (WGS) entry which is preliminary data.</text>
</comment>
<dbReference type="InterPro" id="IPR001766">
    <property type="entry name" value="Fork_head_dom"/>
</dbReference>
<dbReference type="PROSITE" id="PS50039">
    <property type="entry name" value="FORK_HEAD_3"/>
    <property type="match status" value="1"/>
</dbReference>
<evidence type="ECO:0000259" key="3">
    <source>
        <dbReference type="PROSITE" id="PS50039"/>
    </source>
</evidence>
<proteinExistence type="predicted"/>
<protein>
    <recommendedName>
        <fullName evidence="3">Fork-head domain-containing protein</fullName>
    </recommendedName>
</protein>
<comment type="subcellular location">
    <subcellularLocation>
        <location evidence="2">Nucleus</location>
    </subcellularLocation>
</comment>
<gene>
    <name evidence="4" type="ORF">PRZ48_002444</name>
</gene>
<organism evidence="4 5">
    <name type="scientific">Zasmidium cellare</name>
    <name type="common">Wine cellar mold</name>
    <name type="synonym">Racodium cellare</name>
    <dbReference type="NCBI Taxonomy" id="395010"/>
    <lineage>
        <taxon>Eukaryota</taxon>
        <taxon>Fungi</taxon>
        <taxon>Dikarya</taxon>
        <taxon>Ascomycota</taxon>
        <taxon>Pezizomycotina</taxon>
        <taxon>Dothideomycetes</taxon>
        <taxon>Dothideomycetidae</taxon>
        <taxon>Mycosphaerellales</taxon>
        <taxon>Mycosphaerellaceae</taxon>
        <taxon>Zasmidium</taxon>
    </lineage>
</organism>
<evidence type="ECO:0000256" key="2">
    <source>
        <dbReference type="PROSITE-ProRule" id="PRU00089"/>
    </source>
</evidence>
<dbReference type="Proteomes" id="UP001305779">
    <property type="component" value="Unassembled WGS sequence"/>
</dbReference>
<keyword evidence="5" id="KW-1185">Reference proteome</keyword>
<sequence length="413" mass="47858">MALNNLPPHLGNLVSGDMYCLHHLHLAHNGAVACAQDGLVEERLEDSLRIRKVTARYLYSAERPPFTTPQLIAMAIICGPDSDISTENVVCWIIRRFYYYKILVQDEYDFAKAARVDKDKGPTGLEMLIDGSCKTFPCNKFLGYDNPIQVWDPDPDDDDDLKPELFYSIKENHARLFLSGLLEPERKGAFRLLDLPAELRVRIYEMALHFDDCEITTRCKPGFKFGLSRSSHLFNEDYRIWHAKMHDHEDPMPLPLDVESLLIASRQVRHETLPIFYGTNNFSFSKTRSLWFDLRRYSTQELSLMKKITIHLNKHYRISTYRYPDVAARALARLPALDECSFVIDDEDWADYQDRGSPKYEDLEELDGIVDLAARAKKVKVYTEEFGCEKFRAFIDEAVARRQGIVEEIKEQD</sequence>